<organism evidence="7 8">
    <name type="scientific">Gluconacetobacter diazotrophicus</name>
    <name type="common">Acetobacter diazotrophicus</name>
    <dbReference type="NCBI Taxonomy" id="33996"/>
    <lineage>
        <taxon>Bacteria</taxon>
        <taxon>Pseudomonadati</taxon>
        <taxon>Pseudomonadota</taxon>
        <taxon>Alphaproteobacteria</taxon>
        <taxon>Acetobacterales</taxon>
        <taxon>Acetobacteraceae</taxon>
        <taxon>Gluconacetobacter</taxon>
    </lineage>
</organism>
<dbReference type="GO" id="GO:0015920">
    <property type="term" value="P:lipopolysaccharide transport"/>
    <property type="evidence" value="ECO:0007669"/>
    <property type="project" value="InterPro"/>
</dbReference>
<comment type="similarity">
    <text evidence="4">Belongs to the LptD family.</text>
</comment>
<dbReference type="Proteomes" id="UP000550787">
    <property type="component" value="Unassembled WGS sequence"/>
</dbReference>
<dbReference type="InterPro" id="IPR007543">
    <property type="entry name" value="LptD_C"/>
</dbReference>
<dbReference type="PANTHER" id="PTHR30189:SF1">
    <property type="entry name" value="LPS-ASSEMBLY PROTEIN LPTD"/>
    <property type="match status" value="1"/>
</dbReference>
<comment type="function">
    <text evidence="4">Involved in the assembly of lipopolysaccharide (LPS) at the surface of the outer membrane.</text>
</comment>
<comment type="caution">
    <text evidence="7">The sequence shown here is derived from an EMBL/GenBank/DDBJ whole genome shotgun (WGS) entry which is preliminary data.</text>
</comment>
<evidence type="ECO:0000259" key="6">
    <source>
        <dbReference type="Pfam" id="PF04453"/>
    </source>
</evidence>
<comment type="subunit">
    <text evidence="4">Component of the lipopolysaccharide transport and assembly complex.</text>
</comment>
<dbReference type="Gene3D" id="2.60.450.10">
    <property type="entry name" value="Lipopolysaccharide (LPS) transport protein A like domain"/>
    <property type="match status" value="1"/>
</dbReference>
<comment type="caution">
    <text evidence="4">Lacks conserved residue(s) required for the propagation of feature annotation.</text>
</comment>
<dbReference type="EMBL" id="JABEQG010000004">
    <property type="protein sequence ID" value="MBB2155485.1"/>
    <property type="molecule type" value="Genomic_DNA"/>
</dbReference>
<proteinExistence type="inferred from homology"/>
<keyword evidence="1 4" id="KW-0732">Signal</keyword>
<dbReference type="InterPro" id="IPR020889">
    <property type="entry name" value="LipoPS_assembly_LptD"/>
</dbReference>
<keyword evidence="2 4" id="KW-0472">Membrane</keyword>
<dbReference type="GO" id="GO:0009279">
    <property type="term" value="C:cell outer membrane"/>
    <property type="evidence" value="ECO:0007669"/>
    <property type="project" value="UniProtKB-SubCell"/>
</dbReference>
<evidence type="ECO:0000256" key="1">
    <source>
        <dbReference type="ARBA" id="ARBA00022729"/>
    </source>
</evidence>
<dbReference type="GO" id="GO:1990351">
    <property type="term" value="C:transporter complex"/>
    <property type="evidence" value="ECO:0007669"/>
    <property type="project" value="TreeGrafter"/>
</dbReference>
<dbReference type="Pfam" id="PF03968">
    <property type="entry name" value="LptD_N"/>
    <property type="match status" value="1"/>
</dbReference>
<evidence type="ECO:0000256" key="3">
    <source>
        <dbReference type="ARBA" id="ARBA00023237"/>
    </source>
</evidence>
<dbReference type="InterPro" id="IPR005653">
    <property type="entry name" value="OstA-like_N"/>
</dbReference>
<comment type="subcellular location">
    <subcellularLocation>
        <location evidence="4">Cell outer membrane</location>
    </subcellularLocation>
</comment>
<dbReference type="HAMAP" id="MF_01411">
    <property type="entry name" value="LPS_assembly_LptD"/>
    <property type="match status" value="1"/>
</dbReference>
<reference evidence="7 8" key="1">
    <citation type="submission" date="2020-04" db="EMBL/GenBank/DDBJ databases">
        <title>Description of novel Gluconacetobacter.</title>
        <authorList>
            <person name="Sombolestani A."/>
        </authorList>
    </citation>
    <scope>NUCLEOTIDE SEQUENCE [LARGE SCALE GENOMIC DNA]</scope>
    <source>
        <strain evidence="7 8">LMG 7603</strain>
    </source>
</reference>
<gene>
    <name evidence="4" type="primary">lptD</name>
    <name evidence="7" type="ORF">HLH33_04040</name>
</gene>
<feature type="domain" description="Organic solvent tolerance-like N-terminal" evidence="5">
    <location>
        <begin position="71"/>
        <end position="143"/>
    </location>
</feature>
<dbReference type="OMA" id="DYSHLDW"/>
<dbReference type="InterPro" id="IPR050218">
    <property type="entry name" value="LptD"/>
</dbReference>
<evidence type="ECO:0000256" key="2">
    <source>
        <dbReference type="ARBA" id="ARBA00023136"/>
    </source>
</evidence>
<evidence type="ECO:0000259" key="5">
    <source>
        <dbReference type="Pfam" id="PF03968"/>
    </source>
</evidence>
<dbReference type="AlphaFoldDB" id="A0A7W4FCY8"/>
<accession>A0A7W4FCY8</accession>
<dbReference type="RefSeq" id="WP_012227809.1">
    <property type="nucleotide sequence ID" value="NZ_JABEQG010000004.1"/>
</dbReference>
<evidence type="ECO:0000256" key="4">
    <source>
        <dbReference type="HAMAP-Rule" id="MF_01411"/>
    </source>
</evidence>
<dbReference type="GO" id="GO:0043165">
    <property type="term" value="P:Gram-negative-bacterium-type cell outer membrane assembly"/>
    <property type="evidence" value="ECO:0007669"/>
    <property type="project" value="UniProtKB-UniRule"/>
</dbReference>
<keyword evidence="3 4" id="KW-0998">Cell outer membrane</keyword>
<feature type="domain" description="LptD C-terminal" evidence="6">
    <location>
        <begin position="332"/>
        <end position="704"/>
    </location>
</feature>
<evidence type="ECO:0000313" key="7">
    <source>
        <dbReference type="EMBL" id="MBB2155485.1"/>
    </source>
</evidence>
<dbReference type="Pfam" id="PF04453">
    <property type="entry name" value="LptD"/>
    <property type="match status" value="1"/>
</dbReference>
<dbReference type="PANTHER" id="PTHR30189">
    <property type="entry name" value="LPS-ASSEMBLY PROTEIN"/>
    <property type="match status" value="1"/>
</dbReference>
<protein>
    <recommendedName>
        <fullName evidence="4">LPS-assembly protein LptD</fullName>
    </recommendedName>
</protein>
<evidence type="ECO:0000313" key="8">
    <source>
        <dbReference type="Proteomes" id="UP000550787"/>
    </source>
</evidence>
<name>A0A7W4FCY8_GLUDI</name>
<sequence length="784" mass="87546">MMPILMSRRLFRPARGQRSQARGTLLAAGLLGSTFLGAVIQVHRAHAQVQAKPIKITTGSPMSQSAPVTFQADTVTYDNARGIVTWTGNVQIWQEDHVLRADTVTYDRNTGIAAAHGHVAMVEPDGTVIFSDYAELSNGMRDGIMTRLHMLMTENAKLAANGMRRTGAKVNDMARAVYTACNICAQHPERPPFWQLRAYDAIDDTEHKRIDFRDAYLDMFGIPVMYMPAFSMSDPSVKRQSGFLTPGITPHDRYLGAYVTIPYYWVIDKQSDMTIQGLLSTRTGPQVSTQYRNALNFGTLNILAGLAYDTNRQGSYVNTFGNTTGTSDEHGIQGYIFAQAQASITRAWRAGANINLATSADYMRDYRVSGYGQEMLTSNVYLEGFGTGSYSRVDAQAYQGLNQGVIRDNELPWVLPRYTYSYFGQPDAWGGRLAVDTTDFYVYRASGVSDQRGQLSLNWDRPFRNHLGQLWKLTLHLESAIHRATSLNQQPIYAPTTTRQQITGQVLPTVALKMNWPFLRGFMNGKGTQILEPIAQVIAAPNTGNSRNSNLPNEDSLSYEFTDSTLFAINRYPGTDRLDGGLRGNFGVHGNWTWNGHEIDTLVGESLQEHIDHNRIPYSGLNHHFSDVVARARFAPNQYIDFTGRTRIDPYAGRIDFGDALVSTGVKHFHLTSGYVYEPVTPYYYYATNIQTASPNAAYYVRTNEVTVGANTNWQNYSLSAFVRRSLSRQQFVSMGGNAGYNNDCFGFNLMYIKQYTSIGGQQRNSTIMFTLTFKTIGAFGIRG</sequence>